<dbReference type="AlphaFoldDB" id="A0A1B1YA67"/>
<organism evidence="2 3">
    <name type="scientific">Thermoclostridium stercorarium subsp. thermolacticum DSM 2910</name>
    <dbReference type="NCBI Taxonomy" id="1121336"/>
    <lineage>
        <taxon>Bacteria</taxon>
        <taxon>Bacillati</taxon>
        <taxon>Bacillota</taxon>
        <taxon>Clostridia</taxon>
        <taxon>Eubacteriales</taxon>
        <taxon>Oscillospiraceae</taxon>
        <taxon>Thermoclostridium</taxon>
    </lineage>
</organism>
<sequence length="86" mass="10042">MDCLAVYDSGNYTIKMCRHFEKKGYAFEVISLPCKIAHTGCSYCLKFPEEYKDMVVAESKAMNYPVRYLYRVVKGHLKNTYEKIPL</sequence>
<evidence type="ECO:0000259" key="1">
    <source>
        <dbReference type="Pfam" id="PF11823"/>
    </source>
</evidence>
<protein>
    <recommendedName>
        <fullName evidence="1">Putative Se/S carrier protein-like domain-containing protein</fullName>
    </recommendedName>
</protein>
<name>A0A1B1YA67_THEST</name>
<evidence type="ECO:0000313" key="3">
    <source>
        <dbReference type="Proteomes" id="UP000092971"/>
    </source>
</evidence>
<dbReference type="Pfam" id="PF11823">
    <property type="entry name" value="Se_S_carrier"/>
    <property type="match status" value="1"/>
</dbReference>
<reference evidence="2 3" key="1">
    <citation type="submission" date="2016-02" db="EMBL/GenBank/DDBJ databases">
        <title>Comparison of Clostridium stercorarium subspecies using comparative genomics and transcriptomics.</title>
        <authorList>
            <person name="Schellenberg J."/>
            <person name="Thallinger G."/>
            <person name="Levin D.B."/>
            <person name="Zhang X."/>
            <person name="Alvare G."/>
            <person name="Fristensky B."/>
            <person name="Sparling R."/>
        </authorList>
    </citation>
    <scope>NUCLEOTIDE SEQUENCE [LARGE SCALE GENOMIC DNA]</scope>
    <source>
        <strain evidence="2 3">DSM 2910</strain>
    </source>
</reference>
<dbReference type="RefSeq" id="WP_015357901.1">
    <property type="nucleotide sequence ID" value="NZ_CP014672.1"/>
</dbReference>
<dbReference type="OrthoDB" id="3192849at2"/>
<evidence type="ECO:0000313" key="2">
    <source>
        <dbReference type="EMBL" id="ANW97673.1"/>
    </source>
</evidence>
<dbReference type="InterPro" id="IPR021778">
    <property type="entry name" value="Se/S_carrier-like"/>
</dbReference>
<gene>
    <name evidence="2" type="ORF">CSTERTH_00820</name>
</gene>
<accession>A0A1B1YA67</accession>
<proteinExistence type="predicted"/>
<feature type="domain" description="Putative Se/S carrier protein-like" evidence="1">
    <location>
        <begin position="2"/>
        <end position="71"/>
    </location>
</feature>
<dbReference type="EMBL" id="CP014672">
    <property type="protein sequence ID" value="ANW97673.1"/>
    <property type="molecule type" value="Genomic_DNA"/>
</dbReference>
<dbReference type="Proteomes" id="UP000092971">
    <property type="component" value="Chromosome"/>
</dbReference>